<accession>A0ABV7FMK3</accession>
<dbReference type="EMBL" id="JBHRSW010000005">
    <property type="protein sequence ID" value="MFC3120471.1"/>
    <property type="molecule type" value="Genomic_DNA"/>
</dbReference>
<proteinExistence type="predicted"/>
<evidence type="ECO:0000313" key="1">
    <source>
        <dbReference type="EMBL" id="MFC3120471.1"/>
    </source>
</evidence>
<organism evidence="1 2">
    <name type="scientific">Agaribacter flavus</name>
    <dbReference type="NCBI Taxonomy" id="1902781"/>
    <lineage>
        <taxon>Bacteria</taxon>
        <taxon>Pseudomonadati</taxon>
        <taxon>Pseudomonadota</taxon>
        <taxon>Gammaproteobacteria</taxon>
        <taxon>Alteromonadales</taxon>
        <taxon>Alteromonadaceae</taxon>
        <taxon>Agaribacter</taxon>
    </lineage>
</organism>
<dbReference type="RefSeq" id="WP_376918613.1">
    <property type="nucleotide sequence ID" value="NZ_JBHRSW010000005.1"/>
</dbReference>
<comment type="caution">
    <text evidence="1">The sequence shown here is derived from an EMBL/GenBank/DDBJ whole genome shotgun (WGS) entry which is preliminary data.</text>
</comment>
<keyword evidence="2" id="KW-1185">Reference proteome</keyword>
<protein>
    <submittedName>
        <fullName evidence="1">Uncharacterized protein</fullName>
    </submittedName>
</protein>
<evidence type="ECO:0000313" key="2">
    <source>
        <dbReference type="Proteomes" id="UP001595478"/>
    </source>
</evidence>
<sequence>MKMLFSNLTLQAIVLTLVTALALALMLFATQPPRSSSPLANQNTLPLSAHIPTSPTVLTQSKEDLATTLSELKMHNALRVIKSQFQGKQEAKRHYLALNENEALIKHQVQKWEAEWVDKLNSK</sequence>
<gene>
    <name evidence="1" type="ORF">ACFOHL_02450</name>
</gene>
<name>A0ABV7FMK3_9ALTE</name>
<reference evidence="2" key="1">
    <citation type="journal article" date="2019" name="Int. J. Syst. Evol. Microbiol.">
        <title>The Global Catalogue of Microorganisms (GCM) 10K type strain sequencing project: providing services to taxonomists for standard genome sequencing and annotation.</title>
        <authorList>
            <consortium name="The Broad Institute Genomics Platform"/>
            <consortium name="The Broad Institute Genome Sequencing Center for Infectious Disease"/>
            <person name="Wu L."/>
            <person name="Ma J."/>
        </authorList>
    </citation>
    <scope>NUCLEOTIDE SEQUENCE [LARGE SCALE GENOMIC DNA]</scope>
    <source>
        <strain evidence="2">KCTC 52473</strain>
    </source>
</reference>
<dbReference type="Proteomes" id="UP001595478">
    <property type="component" value="Unassembled WGS sequence"/>
</dbReference>